<dbReference type="AlphaFoldDB" id="A0A1F7XA78"/>
<evidence type="ECO:0000313" key="2">
    <source>
        <dbReference type="Proteomes" id="UP000177053"/>
    </source>
</evidence>
<dbReference type="Proteomes" id="UP000177053">
    <property type="component" value="Unassembled WGS sequence"/>
</dbReference>
<dbReference type="EMBL" id="MGFS01000007">
    <property type="protein sequence ID" value="OGM11917.1"/>
    <property type="molecule type" value="Genomic_DNA"/>
</dbReference>
<comment type="caution">
    <text evidence="1">The sequence shown here is derived from an EMBL/GenBank/DDBJ whole genome shotgun (WGS) entry which is preliminary data.</text>
</comment>
<name>A0A1F7XA78_9BACT</name>
<sequence length="106" mass="12730">MSKIFYDHLIVLEDLEKELRDLVETYEEREELWQLIDEIIHHRVLGCILVNLPSKHHEVFITRFCGAPHDETLLQFVNELVENDIEEVISKELQQLQEEIVEEMFI</sequence>
<gene>
    <name evidence="1" type="ORF">A2Z22_01645</name>
</gene>
<protein>
    <submittedName>
        <fullName evidence="1">Uncharacterized protein</fullName>
    </submittedName>
</protein>
<organism evidence="1 2">
    <name type="scientific">Candidatus Woesebacteria bacterium RBG_16_34_12</name>
    <dbReference type="NCBI Taxonomy" id="1802480"/>
    <lineage>
        <taxon>Bacteria</taxon>
        <taxon>Candidatus Woeseibacteriota</taxon>
    </lineage>
</organism>
<proteinExistence type="predicted"/>
<accession>A0A1F7XA78</accession>
<evidence type="ECO:0000313" key="1">
    <source>
        <dbReference type="EMBL" id="OGM11917.1"/>
    </source>
</evidence>
<reference evidence="1 2" key="1">
    <citation type="journal article" date="2016" name="Nat. Commun.">
        <title>Thousands of microbial genomes shed light on interconnected biogeochemical processes in an aquifer system.</title>
        <authorList>
            <person name="Anantharaman K."/>
            <person name="Brown C.T."/>
            <person name="Hug L.A."/>
            <person name="Sharon I."/>
            <person name="Castelle C.J."/>
            <person name="Probst A.J."/>
            <person name="Thomas B.C."/>
            <person name="Singh A."/>
            <person name="Wilkins M.J."/>
            <person name="Karaoz U."/>
            <person name="Brodie E.L."/>
            <person name="Williams K.H."/>
            <person name="Hubbard S.S."/>
            <person name="Banfield J.F."/>
        </authorList>
    </citation>
    <scope>NUCLEOTIDE SEQUENCE [LARGE SCALE GENOMIC DNA]</scope>
</reference>